<dbReference type="SUPFAM" id="SSF55103">
    <property type="entry name" value="FAD-linked oxidases, C-terminal domain"/>
    <property type="match status" value="1"/>
</dbReference>
<dbReference type="EMBL" id="JBBUKT010000003">
    <property type="protein sequence ID" value="MEK7950885.1"/>
    <property type="molecule type" value="Genomic_DNA"/>
</dbReference>
<dbReference type="Pfam" id="PF01565">
    <property type="entry name" value="FAD_binding_4"/>
    <property type="match status" value="1"/>
</dbReference>
<evidence type="ECO:0000256" key="1">
    <source>
        <dbReference type="ARBA" id="ARBA00001974"/>
    </source>
</evidence>
<dbReference type="PANTHER" id="PTHR42934">
    <property type="entry name" value="GLYCOLATE OXIDASE SUBUNIT GLCD"/>
    <property type="match status" value="1"/>
</dbReference>
<evidence type="ECO:0000313" key="7">
    <source>
        <dbReference type="EMBL" id="MEK7950885.1"/>
    </source>
</evidence>
<dbReference type="Pfam" id="PF02913">
    <property type="entry name" value="FAD-oxidase_C"/>
    <property type="match status" value="1"/>
</dbReference>
<keyword evidence="3" id="KW-0274">FAD</keyword>
<dbReference type="InterPro" id="IPR004113">
    <property type="entry name" value="FAD-bd_oxidored_4_C"/>
</dbReference>
<dbReference type="PROSITE" id="PS51387">
    <property type="entry name" value="FAD_PCMH"/>
    <property type="match status" value="1"/>
</dbReference>
<feature type="region of interest" description="Disordered" evidence="5">
    <location>
        <begin position="1"/>
        <end position="39"/>
    </location>
</feature>
<organism evidence="7 8">
    <name type="scientific">Luteolibacter soli</name>
    <dbReference type="NCBI Taxonomy" id="3135280"/>
    <lineage>
        <taxon>Bacteria</taxon>
        <taxon>Pseudomonadati</taxon>
        <taxon>Verrucomicrobiota</taxon>
        <taxon>Verrucomicrobiia</taxon>
        <taxon>Verrucomicrobiales</taxon>
        <taxon>Verrucomicrobiaceae</taxon>
        <taxon>Luteolibacter</taxon>
    </lineage>
</organism>
<keyword evidence="4" id="KW-0560">Oxidoreductase</keyword>
<keyword evidence="2" id="KW-0285">Flavoprotein</keyword>
<dbReference type="Gene3D" id="3.30.70.2740">
    <property type="match status" value="1"/>
</dbReference>
<dbReference type="InterPro" id="IPR006094">
    <property type="entry name" value="Oxid_FAD_bind_N"/>
</dbReference>
<evidence type="ECO:0000256" key="2">
    <source>
        <dbReference type="ARBA" id="ARBA00022630"/>
    </source>
</evidence>
<dbReference type="InterPro" id="IPR016166">
    <property type="entry name" value="FAD-bd_PCMH"/>
</dbReference>
<gene>
    <name evidence="7" type="ORF">WKV53_10275</name>
</gene>
<name>A0ABU9AU26_9BACT</name>
<evidence type="ECO:0000256" key="3">
    <source>
        <dbReference type="ARBA" id="ARBA00022827"/>
    </source>
</evidence>
<accession>A0ABU9AU26</accession>
<dbReference type="InterPro" id="IPR016164">
    <property type="entry name" value="FAD-linked_Oxase-like_C"/>
</dbReference>
<dbReference type="Proteomes" id="UP001371305">
    <property type="component" value="Unassembled WGS sequence"/>
</dbReference>
<dbReference type="Gene3D" id="3.30.465.10">
    <property type="match status" value="1"/>
</dbReference>
<feature type="domain" description="FAD-binding PCMH-type" evidence="6">
    <location>
        <begin position="90"/>
        <end position="269"/>
    </location>
</feature>
<feature type="compositionally biased region" description="Basic and acidic residues" evidence="5">
    <location>
        <begin position="18"/>
        <end position="39"/>
    </location>
</feature>
<comment type="caution">
    <text evidence="7">The sequence shown here is derived from an EMBL/GenBank/DDBJ whole genome shotgun (WGS) entry which is preliminary data.</text>
</comment>
<dbReference type="InterPro" id="IPR016171">
    <property type="entry name" value="Vanillyl_alc_oxidase_C-sub2"/>
</dbReference>
<dbReference type="Gene3D" id="1.10.45.10">
    <property type="entry name" value="Vanillyl-alcohol Oxidase, Chain A, domain 4"/>
    <property type="match status" value="1"/>
</dbReference>
<evidence type="ECO:0000256" key="4">
    <source>
        <dbReference type="ARBA" id="ARBA00023002"/>
    </source>
</evidence>
<sequence>MPLPPKRPTWISHGGAARQDRRPGGHDDGHIFEDLDKPGAAEVVTPSSEEETSEISVTTVSAELAELLGPGKVSVRAADLEEHAADKWYARREPDMVVFAESAQDVSKTLRFASKRNIPVTTRGAGIGYVGGAVPVTGGIVLSVARMNRIIEINPADGVAVVQPGVITVALQNAARAVGWDYPPDPASLKECSIGGNIATNAGGPRCLKYGVTRSYVLGLEVVLADGRVMRCGGRVHKNKTGFDLCGIFTGSEGMLGVVTEITLRLIPKPASRAMLAAVFPDFPAAAAAVQTILNSGHLPSALEITDSFTLAAARKRLGEDKLPPGQAHLIVEIDGRPAAVKSELKELETLLGKVGATRIDRATKEAECEAIWQLRREFSYSLRDTGLTKLNEDIVVPRSKLVALVDFARRLEEDTGIPVACFGHAGDGNIHTNLMVAGFEDPATREKAEKALDLLFAWVLDHGGAITGEHGIGLAKKPWIHQALGEVAFDVHLALKDALDPQGILNPGKFLDD</sequence>
<dbReference type="PANTHER" id="PTHR42934:SF2">
    <property type="entry name" value="GLYCOLATE OXIDASE SUBUNIT GLCD"/>
    <property type="match status" value="1"/>
</dbReference>
<protein>
    <submittedName>
        <fullName evidence="7">FAD-linked oxidase C-terminal domain-containing protein</fullName>
    </submittedName>
</protein>
<proteinExistence type="predicted"/>
<dbReference type="SUPFAM" id="SSF56176">
    <property type="entry name" value="FAD-binding/transporter-associated domain-like"/>
    <property type="match status" value="1"/>
</dbReference>
<evidence type="ECO:0000259" key="6">
    <source>
        <dbReference type="PROSITE" id="PS51387"/>
    </source>
</evidence>
<evidence type="ECO:0000256" key="5">
    <source>
        <dbReference type="SAM" id="MobiDB-lite"/>
    </source>
</evidence>
<dbReference type="InterPro" id="IPR036318">
    <property type="entry name" value="FAD-bd_PCMH-like_sf"/>
</dbReference>
<dbReference type="InterPro" id="IPR051914">
    <property type="entry name" value="FAD-linked_OxidoTrans_Type4"/>
</dbReference>
<dbReference type="RefSeq" id="WP_341404486.1">
    <property type="nucleotide sequence ID" value="NZ_JBBUKT010000003.1"/>
</dbReference>
<dbReference type="InterPro" id="IPR016169">
    <property type="entry name" value="FAD-bd_PCMH_sub2"/>
</dbReference>
<keyword evidence="8" id="KW-1185">Reference proteome</keyword>
<comment type="cofactor">
    <cofactor evidence="1">
        <name>FAD</name>
        <dbReference type="ChEBI" id="CHEBI:57692"/>
    </cofactor>
</comment>
<evidence type="ECO:0000313" key="8">
    <source>
        <dbReference type="Proteomes" id="UP001371305"/>
    </source>
</evidence>
<reference evidence="7 8" key="1">
    <citation type="submission" date="2024-04" db="EMBL/GenBank/DDBJ databases">
        <title>Luteolibacter sp. isolated from soil.</title>
        <authorList>
            <person name="An J."/>
        </authorList>
    </citation>
    <scope>NUCLEOTIDE SEQUENCE [LARGE SCALE GENOMIC DNA]</scope>
    <source>
        <strain evidence="7 8">Y139</strain>
    </source>
</reference>